<feature type="compositionally biased region" description="Basic and acidic residues" evidence="1">
    <location>
        <begin position="63"/>
        <end position="76"/>
    </location>
</feature>
<proteinExistence type="predicted"/>
<evidence type="ECO:0000313" key="3">
    <source>
        <dbReference type="EMBL" id="KAF8483891.1"/>
    </source>
</evidence>
<reference evidence="3" key="2">
    <citation type="journal article" date="2020" name="Nat. Commun.">
        <title>Large-scale genome sequencing of mycorrhizal fungi provides insights into the early evolution of symbiotic traits.</title>
        <authorList>
            <person name="Miyauchi S."/>
            <person name="Kiss E."/>
            <person name="Kuo A."/>
            <person name="Drula E."/>
            <person name="Kohler A."/>
            <person name="Sanchez-Garcia M."/>
            <person name="Morin E."/>
            <person name="Andreopoulos B."/>
            <person name="Barry K.W."/>
            <person name="Bonito G."/>
            <person name="Buee M."/>
            <person name="Carver A."/>
            <person name="Chen C."/>
            <person name="Cichocki N."/>
            <person name="Clum A."/>
            <person name="Culley D."/>
            <person name="Crous P.W."/>
            <person name="Fauchery L."/>
            <person name="Girlanda M."/>
            <person name="Hayes R.D."/>
            <person name="Keri Z."/>
            <person name="LaButti K."/>
            <person name="Lipzen A."/>
            <person name="Lombard V."/>
            <person name="Magnuson J."/>
            <person name="Maillard F."/>
            <person name="Murat C."/>
            <person name="Nolan M."/>
            <person name="Ohm R.A."/>
            <person name="Pangilinan J."/>
            <person name="Pereira M.F."/>
            <person name="Perotto S."/>
            <person name="Peter M."/>
            <person name="Pfister S."/>
            <person name="Riley R."/>
            <person name="Sitrit Y."/>
            <person name="Stielow J.B."/>
            <person name="Szollosi G."/>
            <person name="Zifcakova L."/>
            <person name="Stursova M."/>
            <person name="Spatafora J.W."/>
            <person name="Tedersoo L."/>
            <person name="Vaario L.M."/>
            <person name="Yamada A."/>
            <person name="Yan M."/>
            <person name="Wang P."/>
            <person name="Xu J."/>
            <person name="Bruns T."/>
            <person name="Baldrian P."/>
            <person name="Vilgalys R."/>
            <person name="Dunand C."/>
            <person name="Henrissat B."/>
            <person name="Grigoriev I.V."/>
            <person name="Hibbett D."/>
            <person name="Nagy L.G."/>
            <person name="Martin F.M."/>
        </authorList>
    </citation>
    <scope>NUCLEOTIDE SEQUENCE</scope>
    <source>
        <strain evidence="3">Prilba</strain>
    </source>
</reference>
<keyword evidence="2" id="KW-0472">Membrane</keyword>
<accession>A0A9P5TCA4</accession>
<evidence type="ECO:0000313" key="4">
    <source>
        <dbReference type="Proteomes" id="UP000759537"/>
    </source>
</evidence>
<reference evidence="3" key="1">
    <citation type="submission" date="2019-10" db="EMBL/GenBank/DDBJ databases">
        <authorList>
            <consortium name="DOE Joint Genome Institute"/>
            <person name="Kuo A."/>
            <person name="Miyauchi S."/>
            <person name="Kiss E."/>
            <person name="Drula E."/>
            <person name="Kohler A."/>
            <person name="Sanchez-Garcia M."/>
            <person name="Andreopoulos B."/>
            <person name="Barry K.W."/>
            <person name="Bonito G."/>
            <person name="Buee M."/>
            <person name="Carver A."/>
            <person name="Chen C."/>
            <person name="Cichocki N."/>
            <person name="Clum A."/>
            <person name="Culley D."/>
            <person name="Crous P.W."/>
            <person name="Fauchery L."/>
            <person name="Girlanda M."/>
            <person name="Hayes R."/>
            <person name="Keri Z."/>
            <person name="LaButti K."/>
            <person name="Lipzen A."/>
            <person name="Lombard V."/>
            <person name="Magnuson J."/>
            <person name="Maillard F."/>
            <person name="Morin E."/>
            <person name="Murat C."/>
            <person name="Nolan M."/>
            <person name="Ohm R."/>
            <person name="Pangilinan J."/>
            <person name="Pereira M."/>
            <person name="Perotto S."/>
            <person name="Peter M."/>
            <person name="Riley R."/>
            <person name="Sitrit Y."/>
            <person name="Stielow B."/>
            <person name="Szollosi G."/>
            <person name="Zifcakova L."/>
            <person name="Stursova M."/>
            <person name="Spatafora J.W."/>
            <person name="Tedersoo L."/>
            <person name="Vaario L.-M."/>
            <person name="Yamada A."/>
            <person name="Yan M."/>
            <person name="Wang P."/>
            <person name="Xu J."/>
            <person name="Bruns T."/>
            <person name="Baldrian P."/>
            <person name="Vilgalys R."/>
            <person name="Henrissat B."/>
            <person name="Grigoriev I.V."/>
            <person name="Hibbett D."/>
            <person name="Nagy L.G."/>
            <person name="Martin F.M."/>
        </authorList>
    </citation>
    <scope>NUCLEOTIDE SEQUENCE</scope>
    <source>
        <strain evidence="3">Prilba</strain>
    </source>
</reference>
<dbReference type="AlphaFoldDB" id="A0A9P5TCA4"/>
<keyword evidence="2" id="KW-0812">Transmembrane</keyword>
<comment type="caution">
    <text evidence="3">The sequence shown here is derived from an EMBL/GenBank/DDBJ whole genome shotgun (WGS) entry which is preliminary data.</text>
</comment>
<feature type="transmembrane region" description="Helical" evidence="2">
    <location>
        <begin position="6"/>
        <end position="30"/>
    </location>
</feature>
<protein>
    <submittedName>
        <fullName evidence="3">Uncharacterized protein</fullName>
    </submittedName>
</protein>
<evidence type="ECO:0000256" key="2">
    <source>
        <dbReference type="SAM" id="Phobius"/>
    </source>
</evidence>
<organism evidence="3 4">
    <name type="scientific">Russula ochroleuca</name>
    <dbReference type="NCBI Taxonomy" id="152965"/>
    <lineage>
        <taxon>Eukaryota</taxon>
        <taxon>Fungi</taxon>
        <taxon>Dikarya</taxon>
        <taxon>Basidiomycota</taxon>
        <taxon>Agaricomycotina</taxon>
        <taxon>Agaricomycetes</taxon>
        <taxon>Russulales</taxon>
        <taxon>Russulaceae</taxon>
        <taxon>Russula</taxon>
    </lineage>
</organism>
<keyword evidence="4" id="KW-1185">Reference proteome</keyword>
<keyword evidence="2" id="KW-1133">Transmembrane helix</keyword>
<dbReference type="EMBL" id="WHVB01000004">
    <property type="protein sequence ID" value="KAF8483891.1"/>
    <property type="molecule type" value="Genomic_DNA"/>
</dbReference>
<sequence>MGQTASHIVGIVISKIIVPIVVPVLLVCGFGSSGPMAGQHCRNNPSDDWGRCGRKFIRDCSERCSDQGKPGGDHRGKSCNSGTGLVDASTAASKKK</sequence>
<name>A0A9P5TCA4_9AGAM</name>
<gene>
    <name evidence="3" type="ORF">DFH94DRAFT_329509</name>
</gene>
<evidence type="ECO:0000256" key="1">
    <source>
        <dbReference type="SAM" id="MobiDB-lite"/>
    </source>
</evidence>
<dbReference type="Proteomes" id="UP000759537">
    <property type="component" value="Unassembled WGS sequence"/>
</dbReference>
<feature type="region of interest" description="Disordered" evidence="1">
    <location>
        <begin position="63"/>
        <end position="96"/>
    </location>
</feature>